<evidence type="ECO:0000259" key="6">
    <source>
        <dbReference type="PROSITE" id="PS51021"/>
    </source>
</evidence>
<dbReference type="SUPFAM" id="SSF103657">
    <property type="entry name" value="BAR/IMD domain-like"/>
    <property type="match status" value="1"/>
</dbReference>
<feature type="domain" description="SH3" evidence="5">
    <location>
        <begin position="402"/>
        <end position="474"/>
    </location>
</feature>
<dbReference type="Proteomes" id="UP000790347">
    <property type="component" value="Unassembled WGS sequence"/>
</dbReference>
<dbReference type="Pfam" id="PF03114">
    <property type="entry name" value="BAR"/>
    <property type="match status" value="1"/>
</dbReference>
<dbReference type="Pfam" id="PF14604">
    <property type="entry name" value="SH3_9"/>
    <property type="match status" value="1"/>
</dbReference>
<feature type="domain" description="BAR" evidence="6">
    <location>
        <begin position="27"/>
        <end position="310"/>
    </location>
</feature>
<keyword evidence="2 3" id="KW-0728">SH3 domain</keyword>
<evidence type="ECO:0000313" key="8">
    <source>
        <dbReference type="Proteomes" id="UP000790347"/>
    </source>
</evidence>
<dbReference type="SMART" id="SM00326">
    <property type="entry name" value="SH3"/>
    <property type="match status" value="1"/>
</dbReference>
<dbReference type="Gene3D" id="1.20.1270.60">
    <property type="entry name" value="Arfaptin homology (AH) domain/BAR domain"/>
    <property type="match status" value="1"/>
</dbReference>
<reference evidence="7" key="1">
    <citation type="submission" date="2013-05" db="EMBL/GenBank/DDBJ databases">
        <authorList>
            <person name="Yim A.K.Y."/>
            <person name="Chan T.F."/>
            <person name="Ji K.M."/>
            <person name="Liu X.Y."/>
            <person name="Zhou J.W."/>
            <person name="Li R.Q."/>
            <person name="Yang K.Y."/>
            <person name="Li J."/>
            <person name="Li M."/>
            <person name="Law P.T.W."/>
            <person name="Wu Y.L."/>
            <person name="Cai Z.L."/>
            <person name="Qin H."/>
            <person name="Bao Y."/>
            <person name="Leung R.K.K."/>
            <person name="Ng P.K.S."/>
            <person name="Zou J."/>
            <person name="Zhong X.J."/>
            <person name="Ran P.X."/>
            <person name="Zhong N.S."/>
            <person name="Liu Z.G."/>
            <person name="Tsui S.K.W."/>
        </authorList>
    </citation>
    <scope>NUCLEOTIDE SEQUENCE</scope>
    <source>
        <strain evidence="7">Derf</strain>
        <tissue evidence="7">Whole organism</tissue>
    </source>
</reference>
<dbReference type="PANTHER" id="PTHR14167:SF76">
    <property type="entry name" value="ENDOPHILIN B, ISOFORM A"/>
    <property type="match status" value="1"/>
</dbReference>
<gene>
    <name evidence="7" type="primary">SH3GLB1_1</name>
    <name evidence="7" type="ORF">DERF_008396</name>
</gene>
<evidence type="ECO:0000256" key="2">
    <source>
        <dbReference type="ARBA" id="ARBA00022443"/>
    </source>
</evidence>
<evidence type="ECO:0000259" key="5">
    <source>
        <dbReference type="PROSITE" id="PS50002"/>
    </source>
</evidence>
<dbReference type="GO" id="GO:0061024">
    <property type="term" value="P:membrane organization"/>
    <property type="evidence" value="ECO:0007669"/>
    <property type="project" value="TreeGrafter"/>
</dbReference>
<evidence type="ECO:0000256" key="3">
    <source>
        <dbReference type="PROSITE-ProRule" id="PRU00192"/>
    </source>
</evidence>
<dbReference type="Gene3D" id="2.30.30.40">
    <property type="entry name" value="SH3 Domains"/>
    <property type="match status" value="1"/>
</dbReference>
<dbReference type="PROSITE" id="PS51021">
    <property type="entry name" value="BAR"/>
    <property type="match status" value="1"/>
</dbReference>
<evidence type="ECO:0000256" key="1">
    <source>
        <dbReference type="ARBA" id="ARBA00006697"/>
    </source>
</evidence>
<reference evidence="7" key="2">
    <citation type="journal article" date="2022" name="Res Sq">
        <title>Comparative Genomics Reveals Insights into the Divergent Evolution of Astigmatic Mites and Household Pest Adaptations.</title>
        <authorList>
            <person name="Xiong Q."/>
            <person name="Wan A.T.-Y."/>
            <person name="Liu X.-Y."/>
            <person name="Fung C.S.-H."/>
            <person name="Xiao X."/>
            <person name="Malainual N."/>
            <person name="Hou J."/>
            <person name="Wang L."/>
            <person name="Wang M."/>
            <person name="Yang K."/>
            <person name="Cui Y."/>
            <person name="Leung E."/>
            <person name="Nong W."/>
            <person name="Shin S.-K."/>
            <person name="Au S."/>
            <person name="Jeong K.Y."/>
            <person name="Chew F.T."/>
            <person name="Hui J."/>
            <person name="Leung T.F."/>
            <person name="Tungtrongchitr A."/>
            <person name="Zhong N."/>
            <person name="Liu Z."/>
            <person name="Tsui S."/>
        </authorList>
    </citation>
    <scope>NUCLEOTIDE SEQUENCE</scope>
    <source>
        <strain evidence="7">Derf</strain>
        <tissue evidence="7">Whole organism</tissue>
    </source>
</reference>
<dbReference type="AlphaFoldDB" id="A0A922I099"/>
<name>A0A922I099_DERFA</name>
<dbReference type="InterPro" id="IPR036028">
    <property type="entry name" value="SH3-like_dom_sf"/>
</dbReference>
<sequence length="474" mass="53723">MDFSTKSLKNLVSDVTTVFTRAKQYAEETIGTAERTELDSEYEQLAERADCYRQWTERIVSKLEAVIQPNPNMRYGEMLIERTMGSNTELIKSRDNRLRNLDYLGNDMIDAGIAFGPSTLYGSALVKVGKHQTELGQAEKDFVQNAYRTIIIPLRKFLDEDMKTIAKERKVLETKRLDLDVAKNRLRKAKSQDSQNNPKLKPEMIENEIEELIFQFIFLCVDYNYDSLVCFLQFSMTPQAERDLKHCQEEFDRQIEITKLLLEGITSAQANHVRCLNDFAQCQIEYYHQCFRHMANLQREINQPPPPPSSSTLNDQSLPNGGGGGGGDGGATLKDSNNPATIKMTSNHHHHKMRTTSNNSAATAMEAIDLIHHTNIDNNSTTVPMDLSSSSSSTTTTSTTTINKRRAKCLNNYQAQSNDELSLLADEIIFVTLIDHKNQQQQQSIDDTSDWMYGERLSDGRKGKVPVAYLEILN</sequence>
<dbReference type="PANTHER" id="PTHR14167">
    <property type="entry name" value="SH3 DOMAIN-CONTAINING"/>
    <property type="match status" value="1"/>
</dbReference>
<dbReference type="InterPro" id="IPR027267">
    <property type="entry name" value="AH/BAR_dom_sf"/>
</dbReference>
<evidence type="ECO:0000313" key="7">
    <source>
        <dbReference type="EMBL" id="KAH9517761.1"/>
    </source>
</evidence>
<feature type="compositionally biased region" description="Gly residues" evidence="4">
    <location>
        <begin position="320"/>
        <end position="330"/>
    </location>
</feature>
<dbReference type="GO" id="GO:0005737">
    <property type="term" value="C:cytoplasm"/>
    <property type="evidence" value="ECO:0007669"/>
    <property type="project" value="InterPro"/>
</dbReference>
<dbReference type="SMART" id="SM00721">
    <property type="entry name" value="BAR"/>
    <property type="match status" value="1"/>
</dbReference>
<comment type="similarity">
    <text evidence="1">Belongs to the endophilin family.</text>
</comment>
<dbReference type="InterPro" id="IPR050384">
    <property type="entry name" value="Endophilin_SH3RF"/>
</dbReference>
<dbReference type="InterPro" id="IPR004148">
    <property type="entry name" value="BAR_dom"/>
</dbReference>
<keyword evidence="8" id="KW-1185">Reference proteome</keyword>
<organism evidence="7 8">
    <name type="scientific">Dermatophagoides farinae</name>
    <name type="common">American house dust mite</name>
    <dbReference type="NCBI Taxonomy" id="6954"/>
    <lineage>
        <taxon>Eukaryota</taxon>
        <taxon>Metazoa</taxon>
        <taxon>Ecdysozoa</taxon>
        <taxon>Arthropoda</taxon>
        <taxon>Chelicerata</taxon>
        <taxon>Arachnida</taxon>
        <taxon>Acari</taxon>
        <taxon>Acariformes</taxon>
        <taxon>Sarcoptiformes</taxon>
        <taxon>Astigmata</taxon>
        <taxon>Psoroptidia</taxon>
        <taxon>Analgoidea</taxon>
        <taxon>Pyroglyphidae</taxon>
        <taxon>Dermatophagoidinae</taxon>
        <taxon>Dermatophagoides</taxon>
    </lineage>
</organism>
<protein>
    <submittedName>
        <fullName evidence="7">Endophilin-B1</fullName>
    </submittedName>
</protein>
<accession>A0A922I099</accession>
<comment type="caution">
    <text evidence="7">The sequence shown here is derived from an EMBL/GenBank/DDBJ whole genome shotgun (WGS) entry which is preliminary data.</text>
</comment>
<dbReference type="PROSITE" id="PS50002">
    <property type="entry name" value="SH3"/>
    <property type="match status" value="1"/>
</dbReference>
<proteinExistence type="inferred from homology"/>
<dbReference type="InterPro" id="IPR001452">
    <property type="entry name" value="SH3_domain"/>
</dbReference>
<feature type="region of interest" description="Disordered" evidence="4">
    <location>
        <begin position="299"/>
        <end position="353"/>
    </location>
</feature>
<evidence type="ECO:0000256" key="4">
    <source>
        <dbReference type="SAM" id="MobiDB-lite"/>
    </source>
</evidence>
<dbReference type="SUPFAM" id="SSF50044">
    <property type="entry name" value="SH3-domain"/>
    <property type="match status" value="1"/>
</dbReference>
<feature type="compositionally biased region" description="Polar residues" evidence="4">
    <location>
        <begin position="334"/>
        <end position="345"/>
    </location>
</feature>
<feature type="compositionally biased region" description="Polar residues" evidence="4">
    <location>
        <begin position="310"/>
        <end position="319"/>
    </location>
</feature>
<dbReference type="GO" id="GO:0016020">
    <property type="term" value="C:membrane"/>
    <property type="evidence" value="ECO:0007669"/>
    <property type="project" value="TreeGrafter"/>
</dbReference>
<dbReference type="EMBL" id="ASGP02000003">
    <property type="protein sequence ID" value="KAH9517761.1"/>
    <property type="molecule type" value="Genomic_DNA"/>
</dbReference>